<organism evidence="4 5">
    <name type="scientific">Marasmius crinis-equi</name>
    <dbReference type="NCBI Taxonomy" id="585013"/>
    <lineage>
        <taxon>Eukaryota</taxon>
        <taxon>Fungi</taxon>
        <taxon>Dikarya</taxon>
        <taxon>Basidiomycota</taxon>
        <taxon>Agaricomycotina</taxon>
        <taxon>Agaricomycetes</taxon>
        <taxon>Agaricomycetidae</taxon>
        <taxon>Agaricales</taxon>
        <taxon>Marasmiineae</taxon>
        <taxon>Marasmiaceae</taxon>
        <taxon>Marasmius</taxon>
    </lineage>
</organism>
<evidence type="ECO:0000256" key="1">
    <source>
        <dbReference type="ARBA" id="ARBA00038215"/>
    </source>
</evidence>
<evidence type="ECO:0000259" key="3">
    <source>
        <dbReference type="Pfam" id="PF00144"/>
    </source>
</evidence>
<dbReference type="Gene3D" id="3.40.710.10">
    <property type="entry name" value="DD-peptidase/beta-lactamase superfamily"/>
    <property type="match status" value="1"/>
</dbReference>
<dbReference type="SUPFAM" id="SSF56601">
    <property type="entry name" value="beta-lactamase/transpeptidase-like"/>
    <property type="match status" value="1"/>
</dbReference>
<accession>A0ABR3EXB8</accession>
<gene>
    <name evidence="4" type="ORF">V5O48_014446</name>
</gene>
<evidence type="ECO:0000256" key="2">
    <source>
        <dbReference type="SAM" id="MobiDB-lite"/>
    </source>
</evidence>
<dbReference type="InterPro" id="IPR050491">
    <property type="entry name" value="AmpC-like"/>
</dbReference>
<name>A0ABR3EXB8_9AGAR</name>
<reference evidence="4 5" key="1">
    <citation type="submission" date="2024-02" db="EMBL/GenBank/DDBJ databases">
        <title>A draft genome for the cacao thread blight pathogen Marasmius crinis-equi.</title>
        <authorList>
            <person name="Cohen S.P."/>
            <person name="Baruah I.K."/>
            <person name="Amoako-Attah I."/>
            <person name="Bukari Y."/>
            <person name="Meinhardt L.W."/>
            <person name="Bailey B.A."/>
        </authorList>
    </citation>
    <scope>NUCLEOTIDE SEQUENCE [LARGE SCALE GENOMIC DNA]</scope>
    <source>
        <strain evidence="4 5">GH-76</strain>
    </source>
</reference>
<feature type="domain" description="Beta-lactamase-related" evidence="3">
    <location>
        <begin position="37"/>
        <end position="375"/>
    </location>
</feature>
<evidence type="ECO:0000313" key="4">
    <source>
        <dbReference type="EMBL" id="KAL0567550.1"/>
    </source>
</evidence>
<evidence type="ECO:0000313" key="5">
    <source>
        <dbReference type="Proteomes" id="UP001465976"/>
    </source>
</evidence>
<dbReference type="EMBL" id="JBAHYK010001559">
    <property type="protein sequence ID" value="KAL0567550.1"/>
    <property type="molecule type" value="Genomic_DNA"/>
</dbReference>
<dbReference type="InterPro" id="IPR001466">
    <property type="entry name" value="Beta-lactam-related"/>
</dbReference>
<dbReference type="PANTHER" id="PTHR46825:SF15">
    <property type="entry name" value="BETA-LACTAMASE-RELATED DOMAIN-CONTAINING PROTEIN"/>
    <property type="match status" value="1"/>
</dbReference>
<dbReference type="Proteomes" id="UP001465976">
    <property type="component" value="Unassembled WGS sequence"/>
</dbReference>
<sequence>MSSSFPSLPKHAHAQKLLTPELDEFIESTLASWGGYSGAGVAVVRRGDGGAWEVETKGYGARGDGGKVDANTLFGIGSNTKLFNTVTVGMLIADESVTPRISFNTRVADVIPGFELGDPTASKEATIQDLASHRTGLPTHDYSYTTEDNITSIVGRLKDLKTAAGFREVFQYSNICYGVLSYLPEVLSTKMKFARYVKQHIFDPLGMSSSTFSHDVALKSGNVASGVGRDNMTDPDLTKATPRTMPSWANDTEDGSYLSGAGGIISNARDMAVWLQTLMGNGQNPANGQSVIPPAVLASLVAPYSIANEFSFGALVGDPSIQALFSPVAYGAGELTNSYRGHVMIEHSGDVPGFHSQVSRLPYDNLGVVVLTNDHEFGIQVREIIKFRILDTLLGLQPVDINTAVRKTVAASLSQVKAPRPANASEPSVGSISSLAGEYTAPGYGSTLEFCAFIPDQQPSESCQKMIAGKAIVDPKIPTLLAEINTVLATHISLSHFNGNIFNITMMNVLPTGDPKKPYWAARTSGGAMIGEFSEDDSGSIGLGITGGFWGRGSPRGPSGKTVKERSEVYWSRQKSGGDGGDKVAHAHALKALHELPSIW</sequence>
<keyword evidence="5" id="KW-1185">Reference proteome</keyword>
<comment type="similarity">
    <text evidence="1">Belongs to the peptidase S12 family.</text>
</comment>
<comment type="caution">
    <text evidence="4">The sequence shown here is derived from an EMBL/GenBank/DDBJ whole genome shotgun (WGS) entry which is preliminary data.</text>
</comment>
<dbReference type="Pfam" id="PF00144">
    <property type="entry name" value="Beta-lactamase"/>
    <property type="match status" value="1"/>
</dbReference>
<feature type="region of interest" description="Disordered" evidence="2">
    <location>
        <begin position="227"/>
        <end position="252"/>
    </location>
</feature>
<proteinExistence type="inferred from homology"/>
<dbReference type="PANTHER" id="PTHR46825">
    <property type="entry name" value="D-ALANYL-D-ALANINE-CARBOXYPEPTIDASE/ENDOPEPTIDASE AMPH"/>
    <property type="match status" value="1"/>
</dbReference>
<dbReference type="InterPro" id="IPR012338">
    <property type="entry name" value="Beta-lactam/transpept-like"/>
</dbReference>
<protein>
    <recommendedName>
        <fullName evidence="3">Beta-lactamase-related domain-containing protein</fullName>
    </recommendedName>
</protein>